<evidence type="ECO:0000256" key="1">
    <source>
        <dbReference type="ARBA" id="ARBA00023157"/>
    </source>
</evidence>
<name>A0ABD2WAW2_9HYME</name>
<dbReference type="Proteomes" id="UP001627154">
    <property type="component" value="Unassembled WGS sequence"/>
</dbReference>
<dbReference type="InterPro" id="IPR008211">
    <property type="entry name" value="Laminin_N"/>
</dbReference>
<keyword evidence="5" id="KW-1185">Reference proteome</keyword>
<dbReference type="AlphaFoldDB" id="A0ABD2WAW2"/>
<feature type="domain" description="Laminin N-terminal" evidence="3">
    <location>
        <begin position="6"/>
        <end position="86"/>
    </location>
</feature>
<reference evidence="4 5" key="1">
    <citation type="journal article" date="2024" name="bioRxiv">
        <title>A reference genome for Trichogramma kaykai: A tiny desert-dwelling parasitoid wasp with competing sex-ratio distorters.</title>
        <authorList>
            <person name="Culotta J."/>
            <person name="Lindsey A.R."/>
        </authorList>
    </citation>
    <scope>NUCLEOTIDE SEQUENCE [LARGE SCALE GENOMIC DNA]</scope>
    <source>
        <strain evidence="4 5">KSX58</strain>
    </source>
</reference>
<evidence type="ECO:0000256" key="2">
    <source>
        <dbReference type="ARBA" id="ARBA00023292"/>
    </source>
</evidence>
<sequence>MRQRLKLSEAICESRHSDFEPATNEEVIFRALPADQSLHGGNIDETYAHMQITNLRVNLSEFPAELESDKKPDGAYYAIGEMIVRGLCSCHGHSSPRQ</sequence>
<dbReference type="Pfam" id="PF00055">
    <property type="entry name" value="Laminin_N"/>
    <property type="match status" value="1"/>
</dbReference>
<protein>
    <recommendedName>
        <fullName evidence="3">Laminin N-terminal domain-containing protein</fullName>
    </recommendedName>
</protein>
<gene>
    <name evidence="4" type="ORF">TKK_015149</name>
</gene>
<evidence type="ECO:0000259" key="3">
    <source>
        <dbReference type="Pfam" id="PF00055"/>
    </source>
</evidence>
<keyword evidence="1" id="KW-1015">Disulfide bond</keyword>
<accession>A0ABD2WAW2</accession>
<evidence type="ECO:0000313" key="5">
    <source>
        <dbReference type="Proteomes" id="UP001627154"/>
    </source>
</evidence>
<dbReference type="EMBL" id="JBJJXI010000122">
    <property type="protein sequence ID" value="KAL3389786.1"/>
    <property type="molecule type" value="Genomic_DNA"/>
</dbReference>
<proteinExistence type="predicted"/>
<organism evidence="4 5">
    <name type="scientific">Trichogramma kaykai</name>
    <dbReference type="NCBI Taxonomy" id="54128"/>
    <lineage>
        <taxon>Eukaryota</taxon>
        <taxon>Metazoa</taxon>
        <taxon>Ecdysozoa</taxon>
        <taxon>Arthropoda</taxon>
        <taxon>Hexapoda</taxon>
        <taxon>Insecta</taxon>
        <taxon>Pterygota</taxon>
        <taxon>Neoptera</taxon>
        <taxon>Endopterygota</taxon>
        <taxon>Hymenoptera</taxon>
        <taxon>Apocrita</taxon>
        <taxon>Proctotrupomorpha</taxon>
        <taxon>Chalcidoidea</taxon>
        <taxon>Trichogrammatidae</taxon>
        <taxon>Trichogramma</taxon>
    </lineage>
</organism>
<dbReference type="Gene3D" id="2.60.120.260">
    <property type="entry name" value="Galactose-binding domain-like"/>
    <property type="match status" value="1"/>
</dbReference>
<comment type="caution">
    <text evidence="4">The sequence shown here is derived from an EMBL/GenBank/DDBJ whole genome shotgun (WGS) entry which is preliminary data.</text>
</comment>
<keyword evidence="2" id="KW-0424">Laminin EGF-like domain</keyword>
<evidence type="ECO:0000313" key="4">
    <source>
        <dbReference type="EMBL" id="KAL3389786.1"/>
    </source>
</evidence>